<gene>
    <name evidence="1" type="ORF">AAS23_gp28</name>
</gene>
<organism evidence="1 2">
    <name type="scientific">Pantoea phage vB_PagS_AAS23</name>
    <dbReference type="NCBI Taxonomy" id="2499073"/>
    <lineage>
        <taxon>Viruses</taxon>
        <taxon>Duplodnaviria</taxon>
        <taxon>Heunggongvirae</taxon>
        <taxon>Uroviricota</taxon>
        <taxon>Caudoviricetes</taxon>
        <taxon>Drexlerviridae</taxon>
        <taxon>Sauletekiovirus</taxon>
        <taxon>Sauletekiovirus AAS23</taxon>
    </lineage>
</organism>
<dbReference type="EMBL" id="MK095606">
    <property type="protein sequence ID" value="AZS06341.1"/>
    <property type="molecule type" value="Genomic_DNA"/>
</dbReference>
<sequence length="33" mass="4091">MVKKHTKTRTFKLYTYRGICKIYRKNNITFISH</sequence>
<keyword evidence="2" id="KW-1185">Reference proteome</keyword>
<accession>A0A3S9U7P6</accession>
<name>A0A3S9U7P6_9CAUD</name>
<evidence type="ECO:0000313" key="2">
    <source>
        <dbReference type="Proteomes" id="UP000288641"/>
    </source>
</evidence>
<reference evidence="1 2" key="1">
    <citation type="submission" date="2018-10" db="EMBL/GenBank/DDBJ databases">
        <title>Complete genome sequence of Pantoea phage vB_PagS_AAS23.</title>
        <authorList>
            <person name="Truncaite L."/>
            <person name="Simoliuniene M."/>
            <person name="Kazlauskas D."/>
            <person name="Meskys R."/>
            <person name="Simoliunas E."/>
        </authorList>
    </citation>
    <scope>NUCLEOTIDE SEQUENCE [LARGE SCALE GENOMIC DNA]</scope>
    <source>
        <strain evidence="1">AAS23</strain>
    </source>
</reference>
<evidence type="ECO:0000313" key="1">
    <source>
        <dbReference type="EMBL" id="AZS06341.1"/>
    </source>
</evidence>
<protein>
    <submittedName>
        <fullName evidence="1">Uncharacterized protein</fullName>
    </submittedName>
</protein>
<proteinExistence type="predicted"/>
<dbReference type="Proteomes" id="UP000288641">
    <property type="component" value="Segment"/>
</dbReference>